<evidence type="ECO:0000256" key="1">
    <source>
        <dbReference type="ARBA" id="ARBA00008296"/>
    </source>
</evidence>
<dbReference type="EMBL" id="JANBUW010000257">
    <property type="protein sequence ID" value="KAJ2847804.1"/>
    <property type="molecule type" value="Genomic_DNA"/>
</dbReference>
<feature type="domain" description="LSO1/LSO2" evidence="5">
    <location>
        <begin position="10"/>
        <end position="76"/>
    </location>
</feature>
<evidence type="ECO:0000256" key="2">
    <source>
        <dbReference type="ARBA" id="ARBA00023054"/>
    </source>
</evidence>
<feature type="compositionally biased region" description="Basic residues" evidence="3">
    <location>
        <begin position="81"/>
        <end position="93"/>
    </location>
</feature>
<evidence type="ECO:0008006" key="8">
    <source>
        <dbReference type="Google" id="ProtNLM"/>
    </source>
</evidence>
<dbReference type="GO" id="GO:0006366">
    <property type="term" value="P:transcription by RNA polymerase II"/>
    <property type="evidence" value="ECO:0007669"/>
    <property type="project" value="TreeGrafter"/>
</dbReference>
<dbReference type="GO" id="GO:0003713">
    <property type="term" value="F:transcription coactivator activity"/>
    <property type="evidence" value="ECO:0007669"/>
    <property type="project" value="TreeGrafter"/>
</dbReference>
<dbReference type="InterPro" id="IPR010422">
    <property type="entry name" value="Ccdc124/Oxs1"/>
</dbReference>
<dbReference type="AlphaFoldDB" id="A0A9W8I4S2"/>
<accession>A0A9W8I4S2</accession>
<dbReference type="InterPro" id="IPR054413">
    <property type="entry name" value="LSO1/2"/>
</dbReference>
<comment type="similarity">
    <text evidence="1">Belongs to the CCDC124 family.</text>
</comment>
<feature type="domain" description="Coiled-coil" evidence="4">
    <location>
        <begin position="122"/>
        <end position="211"/>
    </location>
</feature>
<organism evidence="6 7">
    <name type="scientific">Coemansia brasiliensis</name>
    <dbReference type="NCBI Taxonomy" id="2650707"/>
    <lineage>
        <taxon>Eukaryota</taxon>
        <taxon>Fungi</taxon>
        <taxon>Fungi incertae sedis</taxon>
        <taxon>Zoopagomycota</taxon>
        <taxon>Kickxellomycotina</taxon>
        <taxon>Kickxellomycetes</taxon>
        <taxon>Kickxellales</taxon>
        <taxon>Kickxellaceae</taxon>
        <taxon>Coemansia</taxon>
    </lineage>
</organism>
<feature type="compositionally biased region" description="Basic and acidic residues" evidence="3">
    <location>
        <begin position="14"/>
        <end position="40"/>
    </location>
</feature>
<dbReference type="Pfam" id="PF22048">
    <property type="entry name" value="LSO1_2-like"/>
    <property type="match status" value="1"/>
</dbReference>
<feature type="region of interest" description="Disordered" evidence="3">
    <location>
        <begin position="1"/>
        <end position="124"/>
    </location>
</feature>
<keyword evidence="2" id="KW-0175">Coiled coil</keyword>
<feature type="compositionally biased region" description="Low complexity" evidence="3">
    <location>
        <begin position="109"/>
        <end position="120"/>
    </location>
</feature>
<evidence type="ECO:0000259" key="5">
    <source>
        <dbReference type="Pfam" id="PF22048"/>
    </source>
</evidence>
<proteinExistence type="inferred from homology"/>
<dbReference type="PANTHER" id="PTHR21680">
    <property type="entry name" value="COILED-COIL DOMAIN-CONTAINING PROTEIN 124"/>
    <property type="match status" value="1"/>
</dbReference>
<dbReference type="GO" id="GO:0005634">
    <property type="term" value="C:nucleus"/>
    <property type="evidence" value="ECO:0007669"/>
    <property type="project" value="TreeGrafter"/>
</dbReference>
<name>A0A9W8I4S2_9FUNG</name>
<feature type="compositionally biased region" description="Basic and acidic residues" evidence="3">
    <location>
        <begin position="51"/>
        <end position="79"/>
    </location>
</feature>
<dbReference type="Pfam" id="PF06244">
    <property type="entry name" value="Ccdc124"/>
    <property type="match status" value="1"/>
</dbReference>
<protein>
    <recommendedName>
        <fullName evidence="8">DUF1014-domain-containing protein</fullName>
    </recommendedName>
</protein>
<reference evidence="6" key="1">
    <citation type="submission" date="2022-07" db="EMBL/GenBank/DDBJ databases">
        <title>Phylogenomic reconstructions and comparative analyses of Kickxellomycotina fungi.</title>
        <authorList>
            <person name="Reynolds N.K."/>
            <person name="Stajich J.E."/>
            <person name="Barry K."/>
            <person name="Grigoriev I.V."/>
            <person name="Crous P."/>
            <person name="Smith M.E."/>
        </authorList>
    </citation>
    <scope>NUCLEOTIDE SEQUENCE</scope>
    <source>
        <strain evidence="6">NRRL 1566</strain>
    </source>
</reference>
<dbReference type="PANTHER" id="PTHR21680:SF0">
    <property type="entry name" value="COILED-COIL DOMAIN-CONTAINING PROTEIN 124"/>
    <property type="match status" value="1"/>
</dbReference>
<evidence type="ECO:0000313" key="7">
    <source>
        <dbReference type="Proteomes" id="UP001139887"/>
    </source>
</evidence>
<dbReference type="InterPro" id="IPR054414">
    <property type="entry name" value="Ccdc124/Oxs1_C"/>
</dbReference>
<dbReference type="OrthoDB" id="76412at2759"/>
<evidence type="ECO:0000256" key="3">
    <source>
        <dbReference type="SAM" id="MobiDB-lite"/>
    </source>
</evidence>
<comment type="caution">
    <text evidence="6">The sequence shown here is derived from an EMBL/GenBank/DDBJ whole genome shotgun (WGS) entry which is preliminary data.</text>
</comment>
<evidence type="ECO:0000259" key="4">
    <source>
        <dbReference type="Pfam" id="PF06244"/>
    </source>
</evidence>
<sequence length="241" mass="27320">MPKKFTGENSKVTAAKERKAMAKAEKDAKVRKQKEEKEAQEWQVGAKKNNKKEEQEAKRLEKLARKAQADKLLEEENKSIKGGKPKAAPKSKPTKPATRGSEKKAVIKEQAQATAEQQNAPVKEYQARNIDDALLLLDTVNEDVGESSMSAAQKGQLVDRHPERRFKAALNAYTDKHFESVKAENPGLRKRQIDDIIFKQFKKSPENPFNQVHVAHNATSSQIDRIVEEERRKLESQLEIK</sequence>
<evidence type="ECO:0000313" key="6">
    <source>
        <dbReference type="EMBL" id="KAJ2847804.1"/>
    </source>
</evidence>
<keyword evidence="7" id="KW-1185">Reference proteome</keyword>
<dbReference type="Proteomes" id="UP001139887">
    <property type="component" value="Unassembled WGS sequence"/>
</dbReference>
<gene>
    <name evidence="6" type="ORF">IWW36_003665</name>
</gene>